<evidence type="ECO:0000313" key="2">
    <source>
        <dbReference type="EMBL" id="CCO24471.1"/>
    </source>
</evidence>
<dbReference type="eggNOG" id="ENOG5033GTV">
    <property type="taxonomic scope" value="Bacteria"/>
</dbReference>
<evidence type="ECO:0000313" key="3">
    <source>
        <dbReference type="Proteomes" id="UP000010808"/>
    </source>
</evidence>
<gene>
    <name evidence="2" type="ORF">DESAM_22204</name>
</gene>
<feature type="signal peptide" evidence="1">
    <location>
        <begin position="1"/>
        <end position="23"/>
    </location>
</feature>
<evidence type="ECO:0000256" key="1">
    <source>
        <dbReference type="SAM" id="SignalP"/>
    </source>
</evidence>
<proteinExistence type="predicted"/>
<dbReference type="KEGG" id="dhy:DESAM_22204"/>
<name>L0RFZ7_9BACT</name>
<dbReference type="HOGENOM" id="CLU_132546_0_0_7"/>
<protein>
    <submittedName>
        <fullName evidence="2">Uncharacterized protein</fullName>
    </submittedName>
</protein>
<accession>L0RFZ7</accession>
<keyword evidence="3" id="KW-1185">Reference proteome</keyword>
<dbReference type="AlphaFoldDB" id="L0RFZ7"/>
<feature type="chain" id="PRO_5003947309" evidence="1">
    <location>
        <begin position="24"/>
        <end position="163"/>
    </location>
</feature>
<dbReference type="PATRIC" id="fig|1121451.3.peg.2424"/>
<reference evidence="2 3" key="1">
    <citation type="submission" date="2012-10" db="EMBL/GenBank/DDBJ databases">
        <authorList>
            <person name="Genoscope - CEA"/>
        </authorList>
    </citation>
    <scope>NUCLEOTIDE SEQUENCE [LARGE SCALE GENOMIC DNA]</scope>
    <source>
        <strain evidence="3">AM13 / DSM 14728</strain>
    </source>
</reference>
<dbReference type="EMBL" id="FO203522">
    <property type="protein sequence ID" value="CCO24471.1"/>
    <property type="molecule type" value="Genomic_DNA"/>
</dbReference>
<dbReference type="RefSeq" id="WP_015337071.1">
    <property type="nucleotide sequence ID" value="NC_020055.1"/>
</dbReference>
<dbReference type="Proteomes" id="UP000010808">
    <property type="component" value="Chromosome"/>
</dbReference>
<sequence length="163" mass="18155">MKKSVNILFFLLLIFCMSTAGFAQEKKVVPDSKTKPAVTRKDDQAVKKDGVPVVVEHVGNDVLGGTLALKLKENFRKSVLFQLADKSRKSVRIKISSRSEFTDRPEIGSVYAVIWTFAESGDVVPFYLAEEIGVVNFQNTESAAAELINKTDKIAGEYKYLFE</sequence>
<organism evidence="2 3">
    <name type="scientific">Maridesulfovibrio hydrothermalis AM13 = DSM 14728</name>
    <dbReference type="NCBI Taxonomy" id="1121451"/>
    <lineage>
        <taxon>Bacteria</taxon>
        <taxon>Pseudomonadati</taxon>
        <taxon>Thermodesulfobacteriota</taxon>
        <taxon>Desulfovibrionia</taxon>
        <taxon>Desulfovibrionales</taxon>
        <taxon>Desulfovibrionaceae</taxon>
        <taxon>Maridesulfovibrio</taxon>
    </lineage>
</organism>
<keyword evidence="1" id="KW-0732">Signal</keyword>
<dbReference type="OrthoDB" id="5453901at2"/>